<dbReference type="Proteomes" id="UP000237347">
    <property type="component" value="Unassembled WGS sequence"/>
</dbReference>
<dbReference type="AlphaFoldDB" id="A0AAW0JMB3"/>
<gene>
    <name evidence="1" type="ORF">CFP56_030807</name>
</gene>
<organism evidence="1 2">
    <name type="scientific">Quercus suber</name>
    <name type="common">Cork oak</name>
    <dbReference type="NCBI Taxonomy" id="58331"/>
    <lineage>
        <taxon>Eukaryota</taxon>
        <taxon>Viridiplantae</taxon>
        <taxon>Streptophyta</taxon>
        <taxon>Embryophyta</taxon>
        <taxon>Tracheophyta</taxon>
        <taxon>Spermatophyta</taxon>
        <taxon>Magnoliopsida</taxon>
        <taxon>eudicotyledons</taxon>
        <taxon>Gunneridae</taxon>
        <taxon>Pentapetalae</taxon>
        <taxon>rosids</taxon>
        <taxon>fabids</taxon>
        <taxon>Fagales</taxon>
        <taxon>Fagaceae</taxon>
        <taxon>Quercus</taxon>
    </lineage>
</organism>
<reference evidence="1 2" key="1">
    <citation type="journal article" date="2018" name="Sci. Data">
        <title>The draft genome sequence of cork oak.</title>
        <authorList>
            <person name="Ramos A.M."/>
            <person name="Usie A."/>
            <person name="Barbosa P."/>
            <person name="Barros P.M."/>
            <person name="Capote T."/>
            <person name="Chaves I."/>
            <person name="Simoes F."/>
            <person name="Abreu I."/>
            <person name="Carrasquinho I."/>
            <person name="Faro C."/>
            <person name="Guimaraes J.B."/>
            <person name="Mendonca D."/>
            <person name="Nobrega F."/>
            <person name="Rodrigues L."/>
            <person name="Saibo N.J.M."/>
            <person name="Varela M.C."/>
            <person name="Egas C."/>
            <person name="Matos J."/>
            <person name="Miguel C.M."/>
            <person name="Oliveira M.M."/>
            <person name="Ricardo C.P."/>
            <person name="Goncalves S."/>
        </authorList>
    </citation>
    <scope>NUCLEOTIDE SEQUENCE [LARGE SCALE GENOMIC DNA]</scope>
    <source>
        <strain evidence="2">cv. HL8</strain>
    </source>
</reference>
<comment type="caution">
    <text evidence="1">The sequence shown here is derived from an EMBL/GenBank/DDBJ whole genome shotgun (WGS) entry which is preliminary data.</text>
</comment>
<name>A0AAW0JMB3_QUESU</name>
<evidence type="ECO:0000313" key="1">
    <source>
        <dbReference type="EMBL" id="KAK7827904.1"/>
    </source>
</evidence>
<evidence type="ECO:0000313" key="2">
    <source>
        <dbReference type="Proteomes" id="UP000237347"/>
    </source>
</evidence>
<keyword evidence="2" id="KW-1185">Reference proteome</keyword>
<protein>
    <submittedName>
        <fullName evidence="1">Disease resistance protein</fullName>
    </submittedName>
</protein>
<dbReference type="EMBL" id="PKMF04000514">
    <property type="protein sequence ID" value="KAK7827904.1"/>
    <property type="molecule type" value="Genomic_DNA"/>
</dbReference>
<accession>A0AAW0JMB3</accession>
<proteinExistence type="predicted"/>
<sequence length="95" mass="10831">MERNDCVREDKSNCKRMLRITSSHHHSGSCYEKKDKGLAMGRCLKRVAKDSCLLEDGSKKGTVKMHDVVHDVAIWKLVPMSNPSNPTSLRRFSTR</sequence>